<keyword evidence="3" id="KW-0687">Ribonucleoprotein</keyword>
<dbReference type="Pfam" id="PF01196">
    <property type="entry name" value="Ribosomal_L17"/>
    <property type="match status" value="1"/>
</dbReference>
<sequence length="184" mass="20991">MNQAEVGRMIRTLGVKLIAPKKLKNPLGLPGTLEKVRDSVTSLIVEERIHLRMGRAQLTRLYAERLISEAILNGNKHKETMRIASWWLQSDPSALHKLFEVLAPRYGESEKVEAYTRIFKAPMRQPYDHNKRIIGSYGDGFAVLEMKGHPFPPLAYSNQMPNKKHIHNVLLSEARKEQLAVGKE</sequence>
<evidence type="ECO:0000256" key="1">
    <source>
        <dbReference type="ARBA" id="ARBA00008777"/>
    </source>
</evidence>
<dbReference type="SUPFAM" id="SSF64263">
    <property type="entry name" value="Prokaryotic ribosomal protein L17"/>
    <property type="match status" value="1"/>
</dbReference>
<proteinExistence type="evidence at transcript level"/>
<dbReference type="AlphaFoldDB" id="C1C2A6"/>
<dbReference type="GO" id="GO:0003735">
    <property type="term" value="F:structural constituent of ribosome"/>
    <property type="evidence" value="ECO:0007669"/>
    <property type="project" value="InterPro"/>
</dbReference>
<dbReference type="GO" id="GO:0005762">
    <property type="term" value="C:mitochondrial large ribosomal subunit"/>
    <property type="evidence" value="ECO:0007669"/>
    <property type="project" value="TreeGrafter"/>
</dbReference>
<dbReference type="Gene3D" id="3.90.1030.10">
    <property type="entry name" value="Ribosomal protein L17"/>
    <property type="match status" value="1"/>
</dbReference>
<evidence type="ECO:0000256" key="3">
    <source>
        <dbReference type="ARBA" id="ARBA00023274"/>
    </source>
</evidence>
<dbReference type="GO" id="GO:0006412">
    <property type="term" value="P:translation"/>
    <property type="evidence" value="ECO:0007669"/>
    <property type="project" value="InterPro"/>
</dbReference>
<gene>
    <name evidence="6" type="primary">RM17</name>
</gene>
<keyword evidence="2 6" id="KW-0689">Ribosomal protein</keyword>
<accession>C1C2A6</accession>
<protein>
    <recommendedName>
        <fullName evidence="4">Large ribosomal subunit protein bL17m</fullName>
    </recommendedName>
    <alternativeName>
        <fullName evidence="5">39S ribosomal protein L17, mitochondrial</fullName>
    </alternativeName>
</protein>
<organism evidence="6">
    <name type="scientific">Caligus clemensi</name>
    <name type="common">Sea louse</name>
    <dbReference type="NCBI Taxonomy" id="344056"/>
    <lineage>
        <taxon>Eukaryota</taxon>
        <taxon>Metazoa</taxon>
        <taxon>Ecdysozoa</taxon>
        <taxon>Arthropoda</taxon>
        <taxon>Crustacea</taxon>
        <taxon>Multicrustacea</taxon>
        <taxon>Hexanauplia</taxon>
        <taxon>Copepoda</taxon>
        <taxon>Siphonostomatoida</taxon>
        <taxon>Caligidae</taxon>
        <taxon>Caligus</taxon>
    </lineage>
</organism>
<evidence type="ECO:0000313" key="6">
    <source>
        <dbReference type="EMBL" id="ACO15409.1"/>
    </source>
</evidence>
<evidence type="ECO:0000256" key="5">
    <source>
        <dbReference type="ARBA" id="ARBA00035413"/>
    </source>
</evidence>
<dbReference type="InterPro" id="IPR036373">
    <property type="entry name" value="Ribosomal_bL17_sf"/>
</dbReference>
<dbReference type="PANTHER" id="PTHR14413:SF16">
    <property type="entry name" value="LARGE RIBOSOMAL SUBUNIT PROTEIN BL17M"/>
    <property type="match status" value="1"/>
</dbReference>
<evidence type="ECO:0000256" key="2">
    <source>
        <dbReference type="ARBA" id="ARBA00022980"/>
    </source>
</evidence>
<reference evidence="6" key="1">
    <citation type="submission" date="2009-03" db="EMBL/GenBank/DDBJ databases">
        <title>Caligus clemensi ESTs and full-length cDNAs.</title>
        <authorList>
            <person name="Yasuike M."/>
            <person name="von Schalburg K."/>
            <person name="Cooper G."/>
            <person name="Leong J."/>
            <person name="Jones S.R.M."/>
            <person name="Koop B.F."/>
        </authorList>
    </citation>
    <scope>NUCLEOTIDE SEQUENCE</scope>
    <source>
        <tissue evidence="6">Whole</tissue>
    </source>
</reference>
<comment type="similarity">
    <text evidence="1">Belongs to the bacterial ribosomal protein bL17 family.</text>
</comment>
<dbReference type="InterPro" id="IPR000456">
    <property type="entry name" value="Ribosomal_bL17"/>
</dbReference>
<dbReference type="EMBL" id="BT080985">
    <property type="protein sequence ID" value="ACO15409.1"/>
    <property type="molecule type" value="mRNA"/>
</dbReference>
<evidence type="ECO:0000256" key="4">
    <source>
        <dbReference type="ARBA" id="ARBA00035290"/>
    </source>
</evidence>
<name>C1C2A6_CALCM</name>
<dbReference type="PANTHER" id="PTHR14413">
    <property type="entry name" value="RIBOSOMAL PROTEIN L17"/>
    <property type="match status" value="1"/>
</dbReference>